<dbReference type="Gene3D" id="3.30.530.20">
    <property type="match status" value="1"/>
</dbReference>
<dbReference type="Pfam" id="PF11485">
    <property type="entry name" value="STK_08120-like"/>
    <property type="match status" value="1"/>
</dbReference>
<evidence type="ECO:0008006" key="2">
    <source>
        <dbReference type="Google" id="ProtNLM"/>
    </source>
</evidence>
<gene>
    <name evidence="1" type="ORF">TQ35_08770</name>
</gene>
<proteinExistence type="predicted"/>
<evidence type="ECO:0000313" key="1">
    <source>
        <dbReference type="EMBL" id="KJR78155.1"/>
    </source>
</evidence>
<dbReference type="InterPro" id="IPR021578">
    <property type="entry name" value="STK_08120-like"/>
</dbReference>
<dbReference type="AlphaFoldDB" id="A0A0F2LNV4"/>
<reference evidence="1" key="1">
    <citation type="submission" date="2015-03" db="EMBL/GenBank/DDBJ databases">
        <title>Metagenome Sequencing of an Archaeal-Dominated Microbial Community from a Hot Spring at the Los Azufres Geothermal Field, Mexico.</title>
        <authorList>
            <person name="Servin-Garciduenas L.E."/>
            <person name="Martinez-Romero E."/>
        </authorList>
    </citation>
    <scope>NUCLEOTIDE SEQUENCE [LARGE SCALE GENOMIC DNA]</scope>
    <source>
        <strain evidence="1">AZ1-454</strain>
    </source>
</reference>
<name>A0A0F2LNV4_9CREN</name>
<comment type="caution">
    <text evidence="1">The sequence shown here is derived from an EMBL/GenBank/DDBJ whole genome shotgun (WGS) entry which is preliminary data.</text>
</comment>
<accession>A0A0F2LNV4</accession>
<organism evidence="1">
    <name type="scientific">Candidatus Aramenus sulfurataquae</name>
    <dbReference type="NCBI Taxonomy" id="1326980"/>
    <lineage>
        <taxon>Archaea</taxon>
        <taxon>Thermoproteota</taxon>
        <taxon>Thermoprotei</taxon>
        <taxon>Sulfolobales</taxon>
        <taxon>Sulfolobaceae</taxon>
        <taxon>Candidatus Aramenus</taxon>
    </lineage>
</organism>
<dbReference type="InterPro" id="IPR023393">
    <property type="entry name" value="START-like_dom_sf"/>
</dbReference>
<protein>
    <recommendedName>
        <fullName evidence="2">DUF3211 domain-containing protein</fullName>
    </recommendedName>
</protein>
<dbReference type="EMBL" id="JZWS01000190">
    <property type="protein sequence ID" value="KJR78155.1"/>
    <property type="molecule type" value="Genomic_DNA"/>
</dbReference>
<sequence length="137" mass="15402">MIIEVVFRLTHETDAFLKVVSDPSFLIPKAFPPVYSVEVNESRFVAYGKYMGMPFTISGNVFTGENSVIYAFTLSAKGGKGSGRLTVSALGESGSIKLDFEGFMHRLVGTFLIRKWLENFAKNLNEEVRLERIKRKI</sequence>